<sequence length="227" mass="25558">MILHIPNLLSLDELNHCRQTLNQAEWVDGKMTTGHQSAYLKNNLQLAQDSQDALQLGQIIQQAANSNPLFFSASLPKIFLPPLFNCYQHGGNFGMHVDNAIRRHPLLNSYLRTDVSCTVFLSNPEEYTGGELVIEDTFGTQEVKLPAGDAIVYPSTSLHMVNPVTEGARFASFFWVQSFIASDAQRRILFDLDQNIQKLTIELSATHEQVISLTGIYHNLLREWSDL</sequence>
<evidence type="ECO:0000256" key="6">
    <source>
        <dbReference type="ARBA" id="ARBA00023004"/>
    </source>
</evidence>
<protein>
    <submittedName>
        <fullName evidence="9">Fe2+-dependent dioxygenase</fullName>
    </submittedName>
</protein>
<dbReference type="STRING" id="1891224.BBP83_00535"/>
<dbReference type="AlphaFoldDB" id="A0A1C3D0J1"/>
<dbReference type="PANTHER" id="PTHR41536:SF1">
    <property type="entry name" value="PKHD-TYPE HYDROXYLASE YBIX"/>
    <property type="match status" value="1"/>
</dbReference>
<feature type="binding site" evidence="7">
    <location>
        <position position="169"/>
    </location>
    <ligand>
        <name>2-oxoglutarate</name>
        <dbReference type="ChEBI" id="CHEBI:16810"/>
    </ligand>
</feature>
<organism evidence="9 10">
    <name type="scientific">Acinetobacter celticus</name>
    <dbReference type="NCBI Taxonomy" id="1891224"/>
    <lineage>
        <taxon>Bacteria</taxon>
        <taxon>Pseudomonadati</taxon>
        <taxon>Pseudomonadota</taxon>
        <taxon>Gammaproteobacteria</taxon>
        <taxon>Moraxellales</taxon>
        <taxon>Moraxellaceae</taxon>
        <taxon>Acinetobacter</taxon>
    </lineage>
</organism>
<feature type="binding site" evidence="7">
    <location>
        <position position="96"/>
    </location>
    <ligand>
        <name>Fe cation</name>
        <dbReference type="ChEBI" id="CHEBI:24875"/>
    </ligand>
</feature>
<evidence type="ECO:0000256" key="1">
    <source>
        <dbReference type="ARBA" id="ARBA00001961"/>
    </source>
</evidence>
<evidence type="ECO:0000256" key="2">
    <source>
        <dbReference type="ARBA" id="ARBA00022723"/>
    </source>
</evidence>
<dbReference type="GO" id="GO:0031418">
    <property type="term" value="F:L-ascorbic acid binding"/>
    <property type="evidence" value="ECO:0007669"/>
    <property type="project" value="UniProtKB-KW"/>
</dbReference>
<evidence type="ECO:0000259" key="8">
    <source>
        <dbReference type="PROSITE" id="PS51471"/>
    </source>
</evidence>
<dbReference type="PROSITE" id="PS51471">
    <property type="entry name" value="FE2OG_OXY"/>
    <property type="match status" value="1"/>
</dbReference>
<dbReference type="SUPFAM" id="SSF51197">
    <property type="entry name" value="Clavaminate synthase-like"/>
    <property type="match status" value="1"/>
</dbReference>
<gene>
    <name evidence="9" type="ORF">BBP83_00535</name>
</gene>
<dbReference type="HAMAP" id="MF_00657">
    <property type="entry name" value="Hydroxyl_YbiX"/>
    <property type="match status" value="1"/>
</dbReference>
<dbReference type="Proteomes" id="UP000186553">
    <property type="component" value="Unassembled WGS sequence"/>
</dbReference>
<dbReference type="GO" id="GO:0006879">
    <property type="term" value="P:intracellular iron ion homeostasis"/>
    <property type="evidence" value="ECO:0007669"/>
    <property type="project" value="TreeGrafter"/>
</dbReference>
<dbReference type="Gene3D" id="2.60.120.620">
    <property type="entry name" value="q2cbj1_9rhob like domain"/>
    <property type="match status" value="1"/>
</dbReference>
<dbReference type="Pfam" id="PF18331">
    <property type="entry name" value="PKHD_C"/>
    <property type="match status" value="1"/>
</dbReference>
<comment type="cofactor">
    <cofactor evidence="7">
        <name>Fe(2+)</name>
        <dbReference type="ChEBI" id="CHEBI:29033"/>
    </cofactor>
    <text evidence="7">Binds 1 Fe(2+) ion per subunit.</text>
</comment>
<dbReference type="InterPro" id="IPR005123">
    <property type="entry name" value="Oxoglu/Fe-dep_dioxygenase_dom"/>
</dbReference>
<dbReference type="InterPro" id="IPR044862">
    <property type="entry name" value="Pro_4_hyd_alph_FE2OG_OXY"/>
</dbReference>
<dbReference type="GO" id="GO:0016706">
    <property type="term" value="F:2-oxoglutarate-dependent dioxygenase activity"/>
    <property type="evidence" value="ECO:0007669"/>
    <property type="project" value="UniProtKB-UniRule"/>
</dbReference>
<dbReference type="InterPro" id="IPR041097">
    <property type="entry name" value="PKHD_C"/>
</dbReference>
<evidence type="ECO:0000313" key="10">
    <source>
        <dbReference type="Proteomes" id="UP000186553"/>
    </source>
</evidence>
<evidence type="ECO:0000256" key="3">
    <source>
        <dbReference type="ARBA" id="ARBA00022896"/>
    </source>
</evidence>
<keyword evidence="4 7" id="KW-0223">Dioxygenase</keyword>
<feature type="binding site" evidence="7">
    <location>
        <position position="98"/>
    </location>
    <ligand>
        <name>Fe cation</name>
        <dbReference type="ChEBI" id="CHEBI:24875"/>
    </ligand>
</feature>
<reference evidence="9 10" key="1">
    <citation type="submission" date="2016-07" db="EMBL/GenBank/DDBJ databases">
        <title>Acinetobacter sp. ANC 4603.</title>
        <authorList>
            <person name="Radolfova-Krizova L."/>
            <person name="Nemec A."/>
        </authorList>
    </citation>
    <scope>NUCLEOTIDE SEQUENCE [LARGE SCALE GENOMIC DNA]</scope>
    <source>
        <strain evidence="9 10">ANC 4603</strain>
    </source>
</reference>
<dbReference type="GO" id="GO:0005506">
    <property type="term" value="F:iron ion binding"/>
    <property type="evidence" value="ECO:0007669"/>
    <property type="project" value="UniProtKB-UniRule"/>
</dbReference>
<comment type="caution">
    <text evidence="9">The sequence shown here is derived from an EMBL/GenBank/DDBJ whole genome shotgun (WGS) entry which is preliminary data.</text>
</comment>
<dbReference type="Pfam" id="PF13640">
    <property type="entry name" value="2OG-FeII_Oxy_3"/>
    <property type="match status" value="1"/>
</dbReference>
<dbReference type="SMART" id="SM00702">
    <property type="entry name" value="P4Hc"/>
    <property type="match status" value="1"/>
</dbReference>
<accession>A0A1C3D0J1</accession>
<dbReference type="PANTHER" id="PTHR41536">
    <property type="entry name" value="PKHD-TYPE HYDROXYLASE YBIX"/>
    <property type="match status" value="1"/>
</dbReference>
<dbReference type="RefSeq" id="WP_068885479.1">
    <property type="nucleotide sequence ID" value="NZ_CBCRUU010000003.1"/>
</dbReference>
<dbReference type="OrthoDB" id="9812472at2"/>
<evidence type="ECO:0000256" key="7">
    <source>
        <dbReference type="HAMAP-Rule" id="MF_00657"/>
    </source>
</evidence>
<keyword evidence="2 7" id="KW-0479">Metal-binding</keyword>
<keyword evidence="3 7" id="KW-0847">Vitamin C</keyword>
<name>A0A1C3D0J1_9GAMM</name>
<keyword evidence="5 7" id="KW-0560">Oxidoreductase</keyword>
<evidence type="ECO:0000256" key="5">
    <source>
        <dbReference type="ARBA" id="ARBA00023002"/>
    </source>
</evidence>
<proteinExistence type="inferred from homology"/>
<feature type="domain" description="Fe2OG dioxygenase" evidence="8">
    <location>
        <begin position="78"/>
        <end position="178"/>
    </location>
</feature>
<keyword evidence="10" id="KW-1185">Reference proteome</keyword>
<dbReference type="NCBIfam" id="NF003974">
    <property type="entry name" value="PRK05467.1-3"/>
    <property type="match status" value="1"/>
</dbReference>
<evidence type="ECO:0000256" key="4">
    <source>
        <dbReference type="ARBA" id="ARBA00022964"/>
    </source>
</evidence>
<comment type="cofactor">
    <cofactor evidence="1 7">
        <name>L-ascorbate</name>
        <dbReference type="ChEBI" id="CHEBI:38290"/>
    </cofactor>
</comment>
<dbReference type="InterPro" id="IPR006620">
    <property type="entry name" value="Pro_4_hyd_alph"/>
</dbReference>
<keyword evidence="6 7" id="KW-0408">Iron</keyword>
<evidence type="ECO:0000313" key="9">
    <source>
        <dbReference type="EMBL" id="ODA14337.1"/>
    </source>
</evidence>
<dbReference type="GO" id="GO:0006974">
    <property type="term" value="P:DNA damage response"/>
    <property type="evidence" value="ECO:0007669"/>
    <property type="project" value="TreeGrafter"/>
</dbReference>
<feature type="binding site" evidence="7">
    <location>
        <position position="159"/>
    </location>
    <ligand>
        <name>Fe cation</name>
        <dbReference type="ChEBI" id="CHEBI:24875"/>
    </ligand>
</feature>
<dbReference type="Gene3D" id="4.10.860.20">
    <property type="entry name" value="Rabenosyn, Rab binding domain"/>
    <property type="match status" value="1"/>
</dbReference>
<dbReference type="EMBL" id="MBDL01000001">
    <property type="protein sequence ID" value="ODA14337.1"/>
    <property type="molecule type" value="Genomic_DNA"/>
</dbReference>
<dbReference type="NCBIfam" id="NF003975">
    <property type="entry name" value="PRK05467.1-4"/>
    <property type="match status" value="1"/>
</dbReference>
<dbReference type="InterPro" id="IPR023550">
    <property type="entry name" value="PKHD_hydroxylase"/>
</dbReference>